<dbReference type="Pfam" id="PF09848">
    <property type="entry name" value="SLFN-g3_helicase"/>
    <property type="match status" value="1"/>
</dbReference>
<proteinExistence type="predicted"/>
<protein>
    <recommendedName>
        <fullName evidence="1">Schlafen group 3-like DNA/RNA helicase domain-containing protein</fullName>
    </recommendedName>
</protein>
<organism evidence="2 3">
    <name type="scientific">Virgibacillus litoralis</name>
    <dbReference type="NCBI Taxonomy" id="578221"/>
    <lineage>
        <taxon>Bacteria</taxon>
        <taxon>Bacillati</taxon>
        <taxon>Bacillota</taxon>
        <taxon>Bacilli</taxon>
        <taxon>Bacillales</taxon>
        <taxon>Bacillaceae</taxon>
        <taxon>Virgibacillus</taxon>
    </lineage>
</organism>
<feature type="domain" description="Schlafen group 3-like DNA/RNA helicase" evidence="1">
    <location>
        <begin position="237"/>
        <end position="574"/>
    </location>
</feature>
<evidence type="ECO:0000313" key="3">
    <source>
        <dbReference type="Proteomes" id="UP001519328"/>
    </source>
</evidence>
<dbReference type="RefSeq" id="WP_209481502.1">
    <property type="nucleotide sequence ID" value="NZ_JAGGKK010000017.1"/>
</dbReference>
<dbReference type="InterPro" id="IPR027417">
    <property type="entry name" value="P-loop_NTPase"/>
</dbReference>
<dbReference type="Gene3D" id="3.40.50.300">
    <property type="entry name" value="P-loop containing nucleotide triphosphate hydrolases"/>
    <property type="match status" value="1"/>
</dbReference>
<accession>A0ABS4HGP8</accession>
<sequence>MNRCGWYGNTEEFTGLDFEYFISNMKDFINDPSEEQINAWVDCFHFLQNVFKQVQSEIDCLNWGLIFEYELPREGGRRPDVLLLIPGRIVVLEFKMKNMSTSSDVEQLTGYLRDLRGYHNTINKFNLQVSGSLVITKAKQQDRIIAMKNKEIYRITDEVNLGKLLMKYDNIEGYQISCEQFLTGKYEPLPTILEAASLIMKNEELPNIRKVNNTNIPLALREIKQVIQIAKETKTHHLVLIAGVPGAGKTLIGLQLAHEEKEAIYLSGNGPLVNVLQDYLNDRTLVQALYNYKREFLSYGNVPPEHIVVFDEAQRAWDSEKMNKPFSEPELIIEMAKKQKEWSVVVALIGQGQEIHTGEESGLKLWNQAIANGSWFVHSDNRLNGYFPNAQEHYSKSFLNLNNTLRNHASIEWHSWVENLFKSNFDSVKPITPRLMSNGINLYVSRNLKAIKNLVSKTYSGTNKQYGYLVSSKGYQKSPLPTVNKKNEYVSYFNHPNSPFYSSRLNYAATEFQTQGLELDLGILCWGYDLQFVNDKWVNSHQDNRLKDPFQIRINSYRVLLTRGRDGTIIYIPDDRKLDSIHNLFLSLGVIELY</sequence>
<gene>
    <name evidence="2" type="ORF">J2Z82_003014</name>
</gene>
<dbReference type="EMBL" id="JAGGKK010000017">
    <property type="protein sequence ID" value="MBP1950058.1"/>
    <property type="molecule type" value="Genomic_DNA"/>
</dbReference>
<reference evidence="2 3" key="1">
    <citation type="submission" date="2021-03" db="EMBL/GenBank/DDBJ databases">
        <title>Genomic Encyclopedia of Type Strains, Phase IV (KMG-IV): sequencing the most valuable type-strain genomes for metagenomic binning, comparative biology and taxonomic classification.</title>
        <authorList>
            <person name="Goeker M."/>
        </authorList>
    </citation>
    <scope>NUCLEOTIDE SEQUENCE [LARGE SCALE GENOMIC DNA]</scope>
    <source>
        <strain evidence="2 3">DSM 21085</strain>
    </source>
</reference>
<dbReference type="SUPFAM" id="SSF52540">
    <property type="entry name" value="P-loop containing nucleoside triphosphate hydrolases"/>
    <property type="match status" value="1"/>
</dbReference>
<evidence type="ECO:0000259" key="1">
    <source>
        <dbReference type="Pfam" id="PF09848"/>
    </source>
</evidence>
<dbReference type="InterPro" id="IPR018647">
    <property type="entry name" value="SLFN_3-like_DNA/RNA_helicase"/>
</dbReference>
<evidence type="ECO:0000313" key="2">
    <source>
        <dbReference type="EMBL" id="MBP1950058.1"/>
    </source>
</evidence>
<dbReference type="Proteomes" id="UP001519328">
    <property type="component" value="Unassembled WGS sequence"/>
</dbReference>
<comment type="caution">
    <text evidence="2">The sequence shown here is derived from an EMBL/GenBank/DDBJ whole genome shotgun (WGS) entry which is preliminary data.</text>
</comment>
<name>A0ABS4HGP8_9BACI</name>
<keyword evidence="3" id="KW-1185">Reference proteome</keyword>